<evidence type="ECO:0000256" key="5">
    <source>
        <dbReference type="ARBA" id="ARBA00034140"/>
    </source>
</evidence>
<dbReference type="Gene3D" id="3.40.50.720">
    <property type="entry name" value="NAD(P)-binding Rossmann-like Domain"/>
    <property type="match status" value="1"/>
</dbReference>
<evidence type="ECO:0000313" key="8">
    <source>
        <dbReference type="EMBL" id="CAG9764068.1"/>
    </source>
</evidence>
<evidence type="ECO:0000256" key="4">
    <source>
        <dbReference type="ARBA" id="ARBA00030287"/>
    </source>
</evidence>
<comment type="similarity">
    <text evidence="2">Belongs to the HIBADH-related family. NP60 subfamily.</text>
</comment>
<dbReference type="Pfam" id="PF03446">
    <property type="entry name" value="NAD_binding_2"/>
    <property type="match status" value="1"/>
</dbReference>
<dbReference type="GO" id="GO:0031491">
    <property type="term" value="F:nucleosome binding"/>
    <property type="evidence" value="ECO:0007669"/>
    <property type="project" value="TreeGrafter"/>
</dbReference>
<evidence type="ECO:0000256" key="6">
    <source>
        <dbReference type="SAM" id="MobiDB-lite"/>
    </source>
</evidence>
<keyword evidence="9" id="KW-1185">Reference proteome</keyword>
<dbReference type="Proteomes" id="UP001152799">
    <property type="component" value="Chromosome 2"/>
</dbReference>
<dbReference type="GO" id="GO:0050661">
    <property type="term" value="F:NADP binding"/>
    <property type="evidence" value="ECO:0007669"/>
    <property type="project" value="InterPro"/>
</dbReference>
<feature type="region of interest" description="Disordered" evidence="6">
    <location>
        <begin position="109"/>
        <end position="153"/>
    </location>
</feature>
<gene>
    <name evidence="8" type="ORF">CEUTPL_LOCUS4714</name>
</gene>
<dbReference type="SUPFAM" id="SSF48179">
    <property type="entry name" value="6-phosphogluconate dehydrogenase C-terminal domain-like"/>
    <property type="match status" value="1"/>
</dbReference>
<dbReference type="InterPro" id="IPR035501">
    <property type="entry name" value="GLYR1_PWWP"/>
</dbReference>
<dbReference type="InterPro" id="IPR029154">
    <property type="entry name" value="HIBADH-like_NADP-bd"/>
</dbReference>
<accession>A0A9N9MG06</accession>
<dbReference type="OrthoDB" id="6727154at2759"/>
<evidence type="ECO:0000256" key="3">
    <source>
        <dbReference type="ARBA" id="ARBA00022454"/>
    </source>
</evidence>
<proteinExistence type="inferred from homology"/>
<dbReference type="InterPro" id="IPR000313">
    <property type="entry name" value="PWWP_dom"/>
</dbReference>
<dbReference type="PROSITE" id="PS50812">
    <property type="entry name" value="PWWP"/>
    <property type="match status" value="1"/>
</dbReference>
<dbReference type="InterPro" id="IPR013328">
    <property type="entry name" value="6PGD_dom2"/>
</dbReference>
<evidence type="ECO:0000256" key="2">
    <source>
        <dbReference type="ARBA" id="ARBA00007598"/>
    </source>
</evidence>
<dbReference type="InterPro" id="IPR036291">
    <property type="entry name" value="NAD(P)-bd_dom_sf"/>
</dbReference>
<dbReference type="InterPro" id="IPR006115">
    <property type="entry name" value="6PGDH_NADP-bd"/>
</dbReference>
<dbReference type="SUPFAM" id="SSF51735">
    <property type="entry name" value="NAD(P)-binding Rossmann-fold domains"/>
    <property type="match status" value="1"/>
</dbReference>
<keyword evidence="3" id="KW-0158">Chromosome</keyword>
<dbReference type="AlphaFoldDB" id="A0A9N9MG06"/>
<dbReference type="PANTHER" id="PTHR43580">
    <property type="entry name" value="OXIDOREDUCTASE GLYR1-RELATED"/>
    <property type="match status" value="1"/>
</dbReference>
<dbReference type="Gene3D" id="1.10.1040.10">
    <property type="entry name" value="N-(1-d-carboxylethyl)-l-norvaline Dehydrogenase, domain 2"/>
    <property type="match status" value="1"/>
</dbReference>
<dbReference type="Pfam" id="PF00855">
    <property type="entry name" value="PWWP"/>
    <property type="match status" value="1"/>
</dbReference>
<dbReference type="GO" id="GO:0051287">
    <property type="term" value="F:NAD binding"/>
    <property type="evidence" value="ECO:0007669"/>
    <property type="project" value="InterPro"/>
</dbReference>
<sequence length="482" mass="54151">METESCTFREHDFVWAKMAGYNHWPAIVMTPDPYAPVKTTKDMQWIYFLGTHNYAWIEDKNIKPYEEFKQQFKKKSTESAMKEMEEIIANLAKDPEYKITFIKYVSKRPSPKKSKKSIGGTPVVSKKRPMPLKEKNTPAPKKKAKSSMSASSIDALNTTQEGPLVEDGLEKLKSVTLDTVNLGTSDKFFGILAGNTNYAEGIIRNLISSGHRLFVWSHSSVMNEELRAYAEQQGAFFRICPTPKQVLRNAEIIFSCLSDPEEAKIIINSLGVLDNLDESINGKGYVELSSIGPELSLDFSEMVTKKGGTYLEAMLQGNKKDADKGDLIVLAAGPQQLFVDCQSCFKAMGKASFLLGKIGSASSIHMIFQMMKGVLVSALVEGFAMADRCSIKLDAFNKVFNMTQMTSEYLKRRCDVIVNKNFVEAEEPLQQLQQDLRQGLEMSEKIKQPMRLASSANELLKLSRRMGDDNQDTACVYNRTRY</sequence>
<evidence type="ECO:0000256" key="1">
    <source>
        <dbReference type="ARBA" id="ARBA00004286"/>
    </source>
</evidence>
<evidence type="ECO:0000259" key="7">
    <source>
        <dbReference type="PROSITE" id="PS50812"/>
    </source>
</evidence>
<dbReference type="CDD" id="cd05836">
    <property type="entry name" value="PWWP_GLYR1"/>
    <property type="match status" value="1"/>
</dbReference>
<dbReference type="Pfam" id="PF14833">
    <property type="entry name" value="NAD_binding_11"/>
    <property type="match status" value="1"/>
</dbReference>
<dbReference type="InterPro" id="IPR051265">
    <property type="entry name" value="HIBADH-related_NP60_sf"/>
</dbReference>
<name>A0A9N9MG06_9CUCU</name>
<dbReference type="InterPro" id="IPR008927">
    <property type="entry name" value="6-PGluconate_DH-like_C_sf"/>
</dbReference>
<dbReference type="EMBL" id="OU892278">
    <property type="protein sequence ID" value="CAG9764068.1"/>
    <property type="molecule type" value="Genomic_DNA"/>
</dbReference>
<dbReference type="GO" id="GO:0140673">
    <property type="term" value="P:transcription elongation-coupled chromatin remodeling"/>
    <property type="evidence" value="ECO:0007669"/>
    <property type="project" value="TreeGrafter"/>
</dbReference>
<evidence type="ECO:0000313" key="9">
    <source>
        <dbReference type="Proteomes" id="UP001152799"/>
    </source>
</evidence>
<dbReference type="SUPFAM" id="SSF63748">
    <property type="entry name" value="Tudor/PWWP/MBT"/>
    <property type="match status" value="1"/>
</dbReference>
<dbReference type="GO" id="GO:0003677">
    <property type="term" value="F:DNA binding"/>
    <property type="evidence" value="ECO:0007669"/>
    <property type="project" value="TreeGrafter"/>
</dbReference>
<reference evidence="8" key="1">
    <citation type="submission" date="2022-01" db="EMBL/GenBank/DDBJ databases">
        <authorList>
            <person name="King R."/>
        </authorList>
    </citation>
    <scope>NUCLEOTIDE SEQUENCE</scope>
</reference>
<comment type="subcellular location">
    <subcellularLocation>
        <location evidence="1">Chromosome</location>
    </subcellularLocation>
</comment>
<dbReference type="Gene3D" id="2.30.30.140">
    <property type="match status" value="1"/>
</dbReference>
<dbReference type="PANTHER" id="PTHR43580:SF2">
    <property type="entry name" value="CYTOKINE-LIKE NUCLEAR FACTOR N-PAC"/>
    <property type="match status" value="1"/>
</dbReference>
<organism evidence="8 9">
    <name type="scientific">Ceutorhynchus assimilis</name>
    <name type="common">cabbage seed weevil</name>
    <dbReference type="NCBI Taxonomy" id="467358"/>
    <lineage>
        <taxon>Eukaryota</taxon>
        <taxon>Metazoa</taxon>
        <taxon>Ecdysozoa</taxon>
        <taxon>Arthropoda</taxon>
        <taxon>Hexapoda</taxon>
        <taxon>Insecta</taxon>
        <taxon>Pterygota</taxon>
        <taxon>Neoptera</taxon>
        <taxon>Endopterygota</taxon>
        <taxon>Coleoptera</taxon>
        <taxon>Polyphaga</taxon>
        <taxon>Cucujiformia</taxon>
        <taxon>Curculionidae</taxon>
        <taxon>Ceutorhynchinae</taxon>
        <taxon>Ceutorhynchus</taxon>
    </lineage>
</organism>
<feature type="domain" description="PWWP" evidence="7">
    <location>
        <begin position="10"/>
        <end position="68"/>
    </location>
</feature>
<protein>
    <recommendedName>
        <fullName evidence="5">Cytokine-like nuclear factor N-PAC</fullName>
    </recommendedName>
    <alternativeName>
        <fullName evidence="4">Glyoxylate reductase 1 homolog</fullName>
    </alternativeName>
</protein>
<dbReference type="SMART" id="SM00293">
    <property type="entry name" value="PWWP"/>
    <property type="match status" value="1"/>
</dbReference>
<dbReference type="GO" id="GO:0000785">
    <property type="term" value="C:chromatin"/>
    <property type="evidence" value="ECO:0007669"/>
    <property type="project" value="TreeGrafter"/>
</dbReference>